<sequence>KRLVVLGLLAVVLVLVIVGLCLWLPSASKEPDNHVYTRAAVAADAKQCSEIG</sequence>
<dbReference type="Proteomes" id="UP000009130">
    <property type="component" value="Chromosome 10"/>
</dbReference>
<gene>
    <name evidence="1" type="ORF">EGM_02517</name>
</gene>
<name>G7PHE2_MACFA</name>
<feature type="non-terminal residue" evidence="1">
    <location>
        <position position="52"/>
    </location>
</feature>
<proteinExistence type="predicted"/>
<evidence type="ECO:0000313" key="1">
    <source>
        <dbReference type="EMBL" id="EHH65698.1"/>
    </source>
</evidence>
<reference evidence="1" key="1">
    <citation type="journal article" date="2011" name="Nat. Biotechnol.">
        <title>Genome sequencing and comparison of two nonhuman primate animal models, the cynomolgus and Chinese rhesus macaques.</title>
        <authorList>
            <person name="Yan G."/>
            <person name="Zhang G."/>
            <person name="Fang X."/>
            <person name="Zhang Y."/>
            <person name="Li C."/>
            <person name="Ling F."/>
            <person name="Cooper D.N."/>
            <person name="Li Q."/>
            <person name="Li Y."/>
            <person name="van Gool A.J."/>
            <person name="Du H."/>
            <person name="Chen J."/>
            <person name="Chen R."/>
            <person name="Zhang P."/>
            <person name="Huang Z."/>
            <person name="Thompson J.R."/>
            <person name="Meng Y."/>
            <person name="Bai Y."/>
            <person name="Wang J."/>
            <person name="Zhuo M."/>
            <person name="Wang T."/>
            <person name="Huang Y."/>
            <person name="Wei L."/>
            <person name="Li J."/>
            <person name="Wang Z."/>
            <person name="Hu H."/>
            <person name="Yang P."/>
            <person name="Le L."/>
            <person name="Stenson P.D."/>
            <person name="Li B."/>
            <person name="Liu X."/>
            <person name="Ball E.V."/>
            <person name="An N."/>
            <person name="Huang Q."/>
            <person name="Zhang Y."/>
            <person name="Fan W."/>
            <person name="Zhang X."/>
            <person name="Li Y."/>
            <person name="Wang W."/>
            <person name="Katze M.G."/>
            <person name="Su B."/>
            <person name="Nielsen R."/>
            <person name="Yang H."/>
            <person name="Wang J."/>
            <person name="Wang X."/>
            <person name="Wang J."/>
        </authorList>
    </citation>
    <scope>NUCLEOTIDE SEQUENCE [LARGE SCALE GENOMIC DNA]</scope>
    <source>
        <strain evidence="1">CE-4</strain>
    </source>
</reference>
<organism>
    <name type="scientific">Macaca fascicularis</name>
    <name type="common">Crab-eating macaque</name>
    <name type="synonym">Cynomolgus monkey</name>
    <dbReference type="NCBI Taxonomy" id="9541"/>
    <lineage>
        <taxon>Eukaryota</taxon>
        <taxon>Metazoa</taxon>
        <taxon>Chordata</taxon>
        <taxon>Craniata</taxon>
        <taxon>Vertebrata</taxon>
        <taxon>Euteleostomi</taxon>
        <taxon>Mammalia</taxon>
        <taxon>Eutheria</taxon>
        <taxon>Euarchontoglires</taxon>
        <taxon>Primates</taxon>
        <taxon>Haplorrhini</taxon>
        <taxon>Catarrhini</taxon>
        <taxon>Cercopithecidae</taxon>
        <taxon>Cercopithecinae</taxon>
        <taxon>Macaca</taxon>
    </lineage>
</organism>
<accession>G7PHE2</accession>
<dbReference type="AlphaFoldDB" id="G7PHE2"/>
<feature type="non-terminal residue" evidence="1">
    <location>
        <position position="1"/>
    </location>
</feature>
<dbReference type="EMBL" id="CM001285">
    <property type="protein sequence ID" value="EHH65698.1"/>
    <property type="molecule type" value="Genomic_DNA"/>
</dbReference>
<protein>
    <submittedName>
        <fullName evidence="1">Uncharacterized protein</fullName>
    </submittedName>
</protein>
<dbReference type="eggNOG" id="KOG2410">
    <property type="taxonomic scope" value="Eukaryota"/>
</dbReference>